<dbReference type="RefSeq" id="XP_012177222.1">
    <property type="nucleotide sequence ID" value="XM_012321832.1"/>
</dbReference>
<protein>
    <recommendedName>
        <fullName evidence="4">Retrotransposon gag domain-containing protein</fullName>
    </recommendedName>
</protein>
<dbReference type="GeneID" id="24102101"/>
<reference evidence="2 3" key="1">
    <citation type="journal article" date="2012" name="Appl. Environ. Microbiol.">
        <title>Short-read sequencing for genomic analysis of the brown rot fungus Fibroporia radiculosa.</title>
        <authorList>
            <person name="Tang J.D."/>
            <person name="Perkins A.D."/>
            <person name="Sonstegard T.S."/>
            <person name="Schroeder S.G."/>
            <person name="Burgess S.C."/>
            <person name="Diehl S.V."/>
        </authorList>
    </citation>
    <scope>NUCLEOTIDE SEQUENCE [LARGE SCALE GENOMIC DNA]</scope>
    <source>
        <strain evidence="2 3">TFFH 294</strain>
    </source>
</reference>
<dbReference type="EMBL" id="HE797692">
    <property type="protein sequence ID" value="CCM07201.1"/>
    <property type="molecule type" value="Genomic_DNA"/>
</dbReference>
<sequence length="262" mass="28801">MVFKVLYIATTPIESREDRHSVVPPLAEKPSPVPPYLTPTAASSSRSVVAPTLRTSPLQLTTTPLPSESTNTSPTLRASFFSGIFNSLEPVNPPVTTEEQHPASVSTESKPDPSRSPVDPVPEEEPTDRHPNNLEDGDSEPSNQEDKEDMSDNNNGAVNKPNQFEGDKGKSKEFLDKLYLYFEGNSKKIQTDKDKVQCALSYIKGPAQFFVHTIITDAQEPISNTKNAPLKGLPSWANFRKSFIQTFGVEDDTQAALNEISK</sequence>
<accession>J7SCI4</accession>
<evidence type="ECO:0008006" key="4">
    <source>
        <dbReference type="Google" id="ProtNLM"/>
    </source>
</evidence>
<feature type="region of interest" description="Disordered" evidence="1">
    <location>
        <begin position="90"/>
        <end position="169"/>
    </location>
</feature>
<keyword evidence="3" id="KW-1185">Reference proteome</keyword>
<evidence type="ECO:0000313" key="3">
    <source>
        <dbReference type="Proteomes" id="UP000006352"/>
    </source>
</evidence>
<organism evidence="2 3">
    <name type="scientific">Fibroporia radiculosa</name>
    <dbReference type="NCBI Taxonomy" id="599839"/>
    <lineage>
        <taxon>Eukaryota</taxon>
        <taxon>Fungi</taxon>
        <taxon>Dikarya</taxon>
        <taxon>Basidiomycota</taxon>
        <taxon>Agaricomycotina</taxon>
        <taxon>Agaricomycetes</taxon>
        <taxon>Polyporales</taxon>
        <taxon>Fibroporiaceae</taxon>
        <taxon>Fibroporia</taxon>
    </lineage>
</organism>
<dbReference type="InParanoid" id="J7SCI4"/>
<dbReference type="Proteomes" id="UP000006352">
    <property type="component" value="Unassembled WGS sequence"/>
</dbReference>
<proteinExistence type="predicted"/>
<dbReference type="AlphaFoldDB" id="J7SCI4"/>
<dbReference type="HOGENOM" id="CLU_075604_0_0_1"/>
<gene>
    <name evidence="2" type="ORF">FIBRA_09542</name>
</gene>
<feature type="compositionally biased region" description="Low complexity" evidence="1">
    <location>
        <begin position="51"/>
        <end position="74"/>
    </location>
</feature>
<evidence type="ECO:0000313" key="2">
    <source>
        <dbReference type="EMBL" id="CCM07201.1"/>
    </source>
</evidence>
<feature type="region of interest" description="Disordered" evidence="1">
    <location>
        <begin position="14"/>
        <end position="74"/>
    </location>
</feature>
<name>J7SCI4_9APHY</name>
<evidence type="ECO:0000256" key="1">
    <source>
        <dbReference type="SAM" id="MobiDB-lite"/>
    </source>
</evidence>
<dbReference type="OrthoDB" id="2728997at2759"/>
<feature type="compositionally biased region" description="Polar residues" evidence="1">
    <location>
        <begin position="152"/>
        <end position="162"/>
    </location>
</feature>